<organism evidence="6 7">
    <name type="scientific">Microtetraspora glauca</name>
    <dbReference type="NCBI Taxonomy" id="1996"/>
    <lineage>
        <taxon>Bacteria</taxon>
        <taxon>Bacillati</taxon>
        <taxon>Actinomycetota</taxon>
        <taxon>Actinomycetes</taxon>
        <taxon>Streptosporangiales</taxon>
        <taxon>Streptosporangiaceae</taxon>
        <taxon>Microtetraspora</taxon>
    </lineage>
</organism>
<dbReference type="SUPFAM" id="SSF49764">
    <property type="entry name" value="HSP20-like chaperones"/>
    <property type="match status" value="1"/>
</dbReference>
<dbReference type="PANTHER" id="PTHR46733:SF3">
    <property type="entry name" value="26.5 KDA HEAT SHOCK PROTEIN, MITOCHONDRIAL"/>
    <property type="match status" value="1"/>
</dbReference>
<evidence type="ECO:0000256" key="2">
    <source>
        <dbReference type="PROSITE-ProRule" id="PRU00285"/>
    </source>
</evidence>
<proteinExistence type="inferred from homology"/>
<dbReference type="InterPro" id="IPR044587">
    <property type="entry name" value="HSP21-like"/>
</dbReference>
<feature type="region of interest" description="Disordered" evidence="4">
    <location>
        <begin position="129"/>
        <end position="152"/>
    </location>
</feature>
<reference evidence="6 7" key="1">
    <citation type="submission" date="2024-06" db="EMBL/GenBank/DDBJ databases">
        <title>The Natural Products Discovery Center: Release of the First 8490 Sequenced Strains for Exploring Actinobacteria Biosynthetic Diversity.</title>
        <authorList>
            <person name="Kalkreuter E."/>
            <person name="Kautsar S.A."/>
            <person name="Yang D."/>
            <person name="Bader C.D."/>
            <person name="Teijaro C.N."/>
            <person name="Fluegel L."/>
            <person name="Davis C.M."/>
            <person name="Simpson J.R."/>
            <person name="Lauterbach L."/>
            <person name="Steele A.D."/>
            <person name="Gui C."/>
            <person name="Meng S."/>
            <person name="Li G."/>
            <person name="Viehrig K."/>
            <person name="Ye F."/>
            <person name="Su P."/>
            <person name="Kiefer A.F."/>
            <person name="Nichols A."/>
            <person name="Cepeda A.J."/>
            <person name="Yan W."/>
            <person name="Fan B."/>
            <person name="Jiang Y."/>
            <person name="Adhikari A."/>
            <person name="Zheng C.-J."/>
            <person name="Schuster L."/>
            <person name="Cowan T.M."/>
            <person name="Smanski M.J."/>
            <person name="Chevrette M.G."/>
            <person name="De Carvalho L.P.S."/>
            <person name="Shen B."/>
        </authorList>
    </citation>
    <scope>NUCLEOTIDE SEQUENCE [LARGE SCALE GENOMIC DNA]</scope>
    <source>
        <strain evidence="6 7">NPDC050100</strain>
    </source>
</reference>
<evidence type="ECO:0000256" key="1">
    <source>
        <dbReference type="ARBA" id="ARBA00023016"/>
    </source>
</evidence>
<keyword evidence="7" id="KW-1185">Reference proteome</keyword>
<evidence type="ECO:0000256" key="4">
    <source>
        <dbReference type="SAM" id="MobiDB-lite"/>
    </source>
</evidence>
<keyword evidence="1" id="KW-0346">Stress response</keyword>
<dbReference type="EMBL" id="JBFALK010000023">
    <property type="protein sequence ID" value="MEV0973645.1"/>
    <property type="molecule type" value="Genomic_DNA"/>
</dbReference>
<dbReference type="InterPro" id="IPR002068">
    <property type="entry name" value="A-crystallin/Hsp20_dom"/>
</dbReference>
<dbReference type="PROSITE" id="PS01031">
    <property type="entry name" value="SHSP"/>
    <property type="match status" value="1"/>
</dbReference>
<protein>
    <submittedName>
        <fullName evidence="6">Hsp20/alpha crystallin family protein</fullName>
    </submittedName>
</protein>
<accession>A0ABV3GPU3</accession>
<evidence type="ECO:0000256" key="3">
    <source>
        <dbReference type="RuleBase" id="RU003616"/>
    </source>
</evidence>
<name>A0ABV3GPU3_MICGL</name>
<evidence type="ECO:0000313" key="7">
    <source>
        <dbReference type="Proteomes" id="UP001551675"/>
    </source>
</evidence>
<gene>
    <name evidence="6" type="ORF">AB0I59_34010</name>
</gene>
<feature type="domain" description="SHSP" evidence="5">
    <location>
        <begin position="29"/>
        <end position="140"/>
    </location>
</feature>
<dbReference type="InterPro" id="IPR008978">
    <property type="entry name" value="HSP20-like_chaperone"/>
</dbReference>
<evidence type="ECO:0000259" key="5">
    <source>
        <dbReference type="PROSITE" id="PS01031"/>
    </source>
</evidence>
<comment type="similarity">
    <text evidence="2 3">Belongs to the small heat shock protein (HSP20) family.</text>
</comment>
<comment type="caution">
    <text evidence="6">The sequence shown here is derived from an EMBL/GenBank/DDBJ whole genome shotgun (WGS) entry which is preliminary data.</text>
</comment>
<dbReference type="Pfam" id="PF00011">
    <property type="entry name" value="HSP20"/>
    <property type="match status" value="1"/>
</dbReference>
<dbReference type="Gene3D" id="2.60.40.790">
    <property type="match status" value="1"/>
</dbReference>
<dbReference type="PANTHER" id="PTHR46733">
    <property type="entry name" value="26.5 KDA HEAT SHOCK PROTEIN, MITOCHONDRIAL"/>
    <property type="match status" value="1"/>
</dbReference>
<dbReference type="RefSeq" id="WP_358139413.1">
    <property type="nucleotide sequence ID" value="NZ_JBFALK010000023.1"/>
</dbReference>
<dbReference type="CDD" id="cd06464">
    <property type="entry name" value="ACD_sHsps-like"/>
    <property type="match status" value="1"/>
</dbReference>
<sequence>MGAIARRESGWPFPDLLELLESPMMGLRSSAELIRIEDYVDRDRDRYVVRAELPGIDPDKDVDITLTNGVLEIRAEKTQETRERHRSEFHYGALYRSLTLPPGVREDDVQAMYKDGVLEVSVGLETERKAEGRKIPIQRQAEEERSETETGQ</sequence>
<dbReference type="Proteomes" id="UP001551675">
    <property type="component" value="Unassembled WGS sequence"/>
</dbReference>
<evidence type="ECO:0000313" key="6">
    <source>
        <dbReference type="EMBL" id="MEV0973645.1"/>
    </source>
</evidence>